<dbReference type="InterPro" id="IPR018729">
    <property type="entry name" value="DUF2269_transmembrane"/>
</dbReference>
<evidence type="ECO:0000313" key="3">
    <source>
        <dbReference type="Proteomes" id="UP001143309"/>
    </source>
</evidence>
<dbReference type="AlphaFoldDB" id="A0A9W6N739"/>
<keyword evidence="1" id="KW-0472">Membrane</keyword>
<dbReference type="Proteomes" id="UP001143309">
    <property type="component" value="Unassembled WGS sequence"/>
</dbReference>
<evidence type="ECO:0000313" key="2">
    <source>
        <dbReference type="EMBL" id="GLK80143.1"/>
    </source>
</evidence>
<protein>
    <submittedName>
        <fullName evidence="2">Membrane protein</fullName>
    </submittedName>
</protein>
<evidence type="ECO:0000256" key="1">
    <source>
        <dbReference type="SAM" id="Phobius"/>
    </source>
</evidence>
<feature type="transmembrane region" description="Helical" evidence="1">
    <location>
        <begin position="82"/>
        <end position="101"/>
    </location>
</feature>
<organism evidence="2 3">
    <name type="scientific">Methylopila turkensis</name>
    <dbReference type="NCBI Taxonomy" id="1437816"/>
    <lineage>
        <taxon>Bacteria</taxon>
        <taxon>Pseudomonadati</taxon>
        <taxon>Pseudomonadota</taxon>
        <taxon>Alphaproteobacteria</taxon>
        <taxon>Hyphomicrobiales</taxon>
        <taxon>Methylopilaceae</taxon>
        <taxon>Methylopila</taxon>
    </lineage>
</organism>
<dbReference type="Pfam" id="PF10027">
    <property type="entry name" value="DUF2269"/>
    <property type="match status" value="1"/>
</dbReference>
<name>A0A9W6N739_9HYPH</name>
<accession>A0A9W6N739</accession>
<reference evidence="2" key="1">
    <citation type="journal article" date="2014" name="Int. J. Syst. Evol. Microbiol.">
        <title>Complete genome sequence of Corynebacterium casei LMG S-19264T (=DSM 44701T), isolated from a smear-ripened cheese.</title>
        <authorList>
            <consortium name="US DOE Joint Genome Institute (JGI-PGF)"/>
            <person name="Walter F."/>
            <person name="Albersmeier A."/>
            <person name="Kalinowski J."/>
            <person name="Ruckert C."/>
        </authorList>
    </citation>
    <scope>NUCLEOTIDE SEQUENCE</scope>
    <source>
        <strain evidence="2">VKM B-2748</strain>
    </source>
</reference>
<comment type="caution">
    <text evidence="2">The sequence shown here is derived from an EMBL/GenBank/DDBJ whole genome shotgun (WGS) entry which is preliminary data.</text>
</comment>
<keyword evidence="3" id="KW-1185">Reference proteome</keyword>
<proteinExistence type="predicted"/>
<reference evidence="2" key="2">
    <citation type="submission" date="2023-01" db="EMBL/GenBank/DDBJ databases">
        <authorList>
            <person name="Sun Q."/>
            <person name="Evtushenko L."/>
        </authorList>
    </citation>
    <scope>NUCLEOTIDE SEQUENCE</scope>
    <source>
        <strain evidence="2">VKM B-2748</strain>
    </source>
</reference>
<feature type="transmembrane region" description="Helical" evidence="1">
    <location>
        <begin position="40"/>
        <end position="62"/>
    </location>
</feature>
<keyword evidence="1" id="KW-0812">Transmembrane</keyword>
<sequence length="161" mass="17469">MTLIDLLRWAHVVGAAVLLGTGSGIAFFMLMAHRTRAPALIAHVAGTVALADMIFTATAALLQPVTGAVLAHLVGWPLDTGWIVLSLILYVAIGLLWLPVVRMQIVMRDLARAAAAEGTPLPLRYHRLFRLWFWCGVPAFLMVLAIVWLMVARPAIPGLDT</sequence>
<gene>
    <name evidence="2" type="ORF">GCM10008174_18840</name>
</gene>
<feature type="transmembrane region" description="Helical" evidence="1">
    <location>
        <begin position="131"/>
        <end position="151"/>
    </location>
</feature>
<feature type="transmembrane region" description="Helical" evidence="1">
    <location>
        <begin position="6"/>
        <end position="28"/>
    </location>
</feature>
<dbReference type="EMBL" id="BSFL01000002">
    <property type="protein sequence ID" value="GLK80143.1"/>
    <property type="molecule type" value="Genomic_DNA"/>
</dbReference>
<keyword evidence="1" id="KW-1133">Transmembrane helix</keyword>
<dbReference type="RefSeq" id="WP_271200614.1">
    <property type="nucleotide sequence ID" value="NZ_BSFL01000002.1"/>
</dbReference>